<dbReference type="EMBL" id="VDEP01000138">
    <property type="protein sequence ID" value="KAA1128923.1"/>
    <property type="molecule type" value="Genomic_DNA"/>
</dbReference>
<dbReference type="Proteomes" id="UP000325313">
    <property type="component" value="Unassembled WGS sequence"/>
</dbReference>
<comment type="caution">
    <text evidence="2">The sequence shown here is derived from an EMBL/GenBank/DDBJ whole genome shotgun (WGS) entry which is preliminary data.</text>
</comment>
<name>A0A5B0RVP0_PUCGR</name>
<evidence type="ECO:0000313" key="3">
    <source>
        <dbReference type="Proteomes" id="UP000324748"/>
    </source>
</evidence>
<keyword evidence="3" id="KW-1185">Reference proteome</keyword>
<proteinExistence type="predicted"/>
<evidence type="ECO:0000313" key="2">
    <source>
        <dbReference type="EMBL" id="KAA1128923.1"/>
    </source>
</evidence>
<gene>
    <name evidence="1" type="ORF">PGT21_027868</name>
    <name evidence="2" type="ORF">PGTUg99_004224</name>
</gene>
<sequence>MTNIGKNLPRSKSQTPDLRLTPGLISFEVYLTQSLFSFSYPTFKWPITSGGVPLFQCHQFMALAGSHH</sequence>
<evidence type="ECO:0000313" key="4">
    <source>
        <dbReference type="Proteomes" id="UP000325313"/>
    </source>
</evidence>
<accession>A0A5B0RVP0</accession>
<protein>
    <submittedName>
        <fullName evidence="2">Uncharacterized protein</fullName>
    </submittedName>
</protein>
<dbReference type="Proteomes" id="UP000324748">
    <property type="component" value="Unassembled WGS sequence"/>
</dbReference>
<reference evidence="3 4" key="1">
    <citation type="submission" date="2019-05" db="EMBL/GenBank/DDBJ databases">
        <title>Emergence of the Ug99 lineage of the wheat stem rust pathogen through somatic hybridization.</title>
        <authorList>
            <person name="Li F."/>
            <person name="Upadhyaya N.M."/>
            <person name="Sperschneider J."/>
            <person name="Matny O."/>
            <person name="Nguyen-Phuc H."/>
            <person name="Mago R."/>
            <person name="Raley C."/>
            <person name="Miller M.E."/>
            <person name="Silverstein K.A.T."/>
            <person name="Henningsen E."/>
            <person name="Hirsch C.D."/>
            <person name="Visser B."/>
            <person name="Pretorius Z.A."/>
            <person name="Steffenson B.J."/>
            <person name="Schwessinger B."/>
            <person name="Dodds P.N."/>
            <person name="Figueroa M."/>
        </authorList>
    </citation>
    <scope>NUCLEOTIDE SEQUENCE [LARGE SCALE GENOMIC DNA]</scope>
    <source>
        <strain evidence="1">21-0</strain>
        <strain evidence="2 4">Ug99</strain>
    </source>
</reference>
<dbReference type="AlphaFoldDB" id="A0A5B0RVP0"/>
<organism evidence="2 4">
    <name type="scientific">Puccinia graminis f. sp. tritici</name>
    <dbReference type="NCBI Taxonomy" id="56615"/>
    <lineage>
        <taxon>Eukaryota</taxon>
        <taxon>Fungi</taxon>
        <taxon>Dikarya</taxon>
        <taxon>Basidiomycota</taxon>
        <taxon>Pucciniomycotina</taxon>
        <taxon>Pucciniomycetes</taxon>
        <taxon>Pucciniales</taxon>
        <taxon>Pucciniaceae</taxon>
        <taxon>Puccinia</taxon>
    </lineage>
</organism>
<evidence type="ECO:0000313" key="1">
    <source>
        <dbReference type="EMBL" id="KAA1094664.1"/>
    </source>
</evidence>
<dbReference type="EMBL" id="VSWC01000079">
    <property type="protein sequence ID" value="KAA1094664.1"/>
    <property type="molecule type" value="Genomic_DNA"/>
</dbReference>